<protein>
    <recommendedName>
        <fullName evidence="3">DUF1801 domain-containing protein</fullName>
    </recommendedName>
</protein>
<sequence length="165" mass="18234">MSESWMTRGGVVTRRTDHSSPAREFVQDVPVSAGRPASCLQPIDCIDRYPLELQSDARALFDLLSQVTGCEAVMRGPSVIGFGQKKPAAHPESPDDGFEIGFTRRGCHLVLVLRRYADYYAEILARLGDVTTGRNAIALPAFEGIDVTVLRELIERAWADRTRAD</sequence>
<gene>
    <name evidence="1" type="ORF">J2S70_000874</name>
</gene>
<accession>A0ABT9NGI5</accession>
<dbReference type="RefSeq" id="WP_307682524.1">
    <property type="nucleotide sequence ID" value="NZ_JAUSQX010000001.1"/>
</dbReference>
<dbReference type="Proteomes" id="UP001243212">
    <property type="component" value="Unassembled WGS sequence"/>
</dbReference>
<evidence type="ECO:0000313" key="2">
    <source>
        <dbReference type="Proteomes" id="UP001243212"/>
    </source>
</evidence>
<proteinExistence type="predicted"/>
<organism evidence="1 2">
    <name type="scientific">Trueperella bonasi</name>
    <dbReference type="NCBI Taxonomy" id="312286"/>
    <lineage>
        <taxon>Bacteria</taxon>
        <taxon>Bacillati</taxon>
        <taxon>Actinomycetota</taxon>
        <taxon>Actinomycetes</taxon>
        <taxon>Actinomycetales</taxon>
        <taxon>Actinomycetaceae</taxon>
        <taxon>Trueperella</taxon>
    </lineage>
</organism>
<evidence type="ECO:0000313" key="1">
    <source>
        <dbReference type="EMBL" id="MDP9806292.1"/>
    </source>
</evidence>
<dbReference type="EMBL" id="JAUSQX010000001">
    <property type="protein sequence ID" value="MDP9806292.1"/>
    <property type="molecule type" value="Genomic_DNA"/>
</dbReference>
<name>A0ABT9NGI5_9ACTO</name>
<comment type="caution">
    <text evidence="1">The sequence shown here is derived from an EMBL/GenBank/DDBJ whole genome shotgun (WGS) entry which is preliminary data.</text>
</comment>
<keyword evidence="2" id="KW-1185">Reference proteome</keyword>
<reference evidence="1 2" key="1">
    <citation type="submission" date="2023-07" db="EMBL/GenBank/DDBJ databases">
        <title>Sequencing the genomes of 1000 actinobacteria strains.</title>
        <authorList>
            <person name="Klenk H.-P."/>
        </authorList>
    </citation>
    <scope>NUCLEOTIDE SEQUENCE [LARGE SCALE GENOMIC DNA]</scope>
    <source>
        <strain evidence="1 2">DSM 17163</strain>
    </source>
</reference>
<evidence type="ECO:0008006" key="3">
    <source>
        <dbReference type="Google" id="ProtNLM"/>
    </source>
</evidence>